<organism evidence="1 2">
    <name type="scientific">Roseinatronobacter alkalisoli</name>
    <dbReference type="NCBI Taxonomy" id="3028235"/>
    <lineage>
        <taxon>Bacteria</taxon>
        <taxon>Pseudomonadati</taxon>
        <taxon>Pseudomonadota</taxon>
        <taxon>Alphaproteobacteria</taxon>
        <taxon>Rhodobacterales</taxon>
        <taxon>Paracoccaceae</taxon>
        <taxon>Roseinatronobacter</taxon>
    </lineage>
</organism>
<dbReference type="RefSeq" id="WP_274354599.1">
    <property type="nucleotide sequence ID" value="NZ_JAQZSM010000087.1"/>
</dbReference>
<proteinExistence type="predicted"/>
<dbReference type="EMBL" id="JAQZSM010000087">
    <property type="protein sequence ID" value="MDD7973947.1"/>
    <property type="molecule type" value="Genomic_DNA"/>
</dbReference>
<reference evidence="1" key="1">
    <citation type="submission" date="2023-02" db="EMBL/GenBank/DDBJ databases">
        <title>Description of Roseinatronobacter alkalisoli sp. nov., an alkaliphilic bacerium isolated from soda soil.</title>
        <authorList>
            <person name="Wei W."/>
        </authorList>
    </citation>
    <scope>NUCLEOTIDE SEQUENCE</scope>
    <source>
        <strain evidence="1">HJB301</strain>
    </source>
</reference>
<dbReference type="Proteomes" id="UP001431784">
    <property type="component" value="Unassembled WGS sequence"/>
</dbReference>
<evidence type="ECO:0000313" key="1">
    <source>
        <dbReference type="EMBL" id="MDD7973947.1"/>
    </source>
</evidence>
<evidence type="ECO:0000313" key="2">
    <source>
        <dbReference type="Proteomes" id="UP001431784"/>
    </source>
</evidence>
<name>A0ABT5TFP8_9RHOB</name>
<protein>
    <submittedName>
        <fullName evidence="1">Uncharacterized protein</fullName>
    </submittedName>
</protein>
<gene>
    <name evidence="1" type="ORF">PUT78_23265</name>
</gene>
<comment type="caution">
    <text evidence="1">The sequence shown here is derived from an EMBL/GenBank/DDBJ whole genome shotgun (WGS) entry which is preliminary data.</text>
</comment>
<accession>A0ABT5TFP8</accession>
<sequence>MTQFRENFSLKAILEPAFREPNGALHSTLPDEVLASWSWAASELGLPIDQAQKHPWFISKARGYFCRHEPPTGPGSTYDFPRNTVRQVWEAVTRAVQDTGRGYSLGDNIKVAGARVKTTSISIELPDETAPYLYGLKYRHAHRGSADKLEFQLFDKPLDLGYFGHITGDCRSDRIIVSEDFEVILARCINYMAVIDGYVESYWK</sequence>
<keyword evidence="2" id="KW-1185">Reference proteome</keyword>